<dbReference type="InterPro" id="IPR010512">
    <property type="entry name" value="DUF1091"/>
</dbReference>
<name>A0A5N6IH18_9EURO</name>
<reference evidence="1 2" key="1">
    <citation type="submission" date="2019-04" db="EMBL/GenBank/DDBJ databases">
        <authorList>
            <consortium name="DOE Joint Genome Institute"/>
            <person name="Mondo S."/>
            <person name="Kjaerbolling I."/>
            <person name="Vesth T."/>
            <person name="Frisvad J.C."/>
            <person name="Nybo J.L."/>
            <person name="Theobald S."/>
            <person name="Kildgaard S."/>
            <person name="Isbrandt T."/>
            <person name="Kuo A."/>
            <person name="Sato A."/>
            <person name="Lyhne E.K."/>
            <person name="Kogle M.E."/>
            <person name="Wiebenga A."/>
            <person name="Kun R.S."/>
            <person name="Lubbers R.J."/>
            <person name="Makela M.R."/>
            <person name="Barry K."/>
            <person name="Chovatia M."/>
            <person name="Clum A."/>
            <person name="Daum C."/>
            <person name="Haridas S."/>
            <person name="He G."/>
            <person name="LaButti K."/>
            <person name="Lipzen A."/>
            <person name="Riley R."/>
            <person name="Salamov A."/>
            <person name="Simmons B.A."/>
            <person name="Magnuson J.K."/>
            <person name="Henrissat B."/>
            <person name="Mortensen U.H."/>
            <person name="Larsen T.O."/>
            <person name="Devries R.P."/>
            <person name="Grigoriev I.V."/>
            <person name="Machida M."/>
            <person name="Baker S.E."/>
            <person name="Andersen M.R."/>
            <person name="Cantor M.N."/>
            <person name="Hua S.X."/>
        </authorList>
    </citation>
    <scope>NUCLEOTIDE SEQUENCE [LARGE SCALE GENOMIC DNA]</scope>
    <source>
        <strain evidence="1 2">CBS 119388</strain>
    </source>
</reference>
<evidence type="ECO:0000313" key="2">
    <source>
        <dbReference type="Proteomes" id="UP000325579"/>
    </source>
</evidence>
<evidence type="ECO:0000313" key="1">
    <source>
        <dbReference type="EMBL" id="KAE8408898.1"/>
    </source>
</evidence>
<proteinExistence type="predicted"/>
<dbReference type="OrthoDB" id="6664669at2759"/>
<protein>
    <submittedName>
        <fullName evidence="1">Uncharacterized protein</fullName>
    </submittedName>
</protein>
<organism evidence="1 2">
    <name type="scientific">Aspergillus pseudonomiae</name>
    <dbReference type="NCBI Taxonomy" id="1506151"/>
    <lineage>
        <taxon>Eukaryota</taxon>
        <taxon>Fungi</taxon>
        <taxon>Dikarya</taxon>
        <taxon>Ascomycota</taxon>
        <taxon>Pezizomycotina</taxon>
        <taxon>Eurotiomycetes</taxon>
        <taxon>Eurotiomycetidae</taxon>
        <taxon>Eurotiales</taxon>
        <taxon>Aspergillaceae</taxon>
        <taxon>Aspergillus</taxon>
        <taxon>Aspergillus subgen. Circumdati</taxon>
    </lineage>
</organism>
<dbReference type="RefSeq" id="XP_031946217.1">
    <property type="nucleotide sequence ID" value="XM_032086047.1"/>
</dbReference>
<sequence length="182" mass="20902">MDKFLNAAWLLWLSLFLAHSAWGQDRRPFDVYLEDLDISGNPDYFADIRSEVMVDDDIDDLVANVNFRIRQDLSDQCDVHILGYQSDDGVDWLEVYARDDNLCDYVATNQCIFKNIGQYGNFPRQCPFTPTDIQIKKYRPDPNCFPKGLRKTLLRAGIIISCKSPNGTDVEALRISTQVKIL</sequence>
<accession>A0A5N7DTQ5</accession>
<accession>A0A5N6IH18</accession>
<dbReference type="AlphaFoldDB" id="A0A5N6IH18"/>
<dbReference type="Pfam" id="PF06477">
    <property type="entry name" value="DUF1091"/>
    <property type="match status" value="1"/>
</dbReference>
<dbReference type="GeneID" id="43670738"/>
<dbReference type="Proteomes" id="UP000325579">
    <property type="component" value="Unassembled WGS sequence"/>
</dbReference>
<keyword evidence="2" id="KW-1185">Reference proteome</keyword>
<gene>
    <name evidence="1" type="ORF">BDV37DRAFT_278412</name>
</gene>
<dbReference type="EMBL" id="ML736741">
    <property type="protein sequence ID" value="KAE8408898.1"/>
    <property type="molecule type" value="Genomic_DNA"/>
</dbReference>